<reference evidence="4 5" key="1">
    <citation type="submission" date="2018-06" db="EMBL/GenBank/DDBJ databases">
        <title>The draft genome sequence of Crocinitomix sp. SM1701.</title>
        <authorList>
            <person name="Zhang X."/>
        </authorList>
    </citation>
    <scope>NUCLEOTIDE SEQUENCE [LARGE SCALE GENOMIC DNA]</scope>
    <source>
        <strain evidence="4 5">SM1701</strain>
    </source>
</reference>
<dbReference type="RefSeq" id="WP_111061948.1">
    <property type="nucleotide sequence ID" value="NZ_JBHUCU010000002.1"/>
</dbReference>
<comment type="subcellular location">
    <subcellularLocation>
        <location evidence="1">Cell membrane</location>
    </subcellularLocation>
</comment>
<evidence type="ECO:0000256" key="2">
    <source>
        <dbReference type="ARBA" id="ARBA00022475"/>
    </source>
</evidence>
<dbReference type="EMBL" id="QKSB01000002">
    <property type="protein sequence ID" value="PZE17797.1"/>
    <property type="molecule type" value="Genomic_DNA"/>
</dbReference>
<keyword evidence="5" id="KW-1185">Reference proteome</keyword>
<protein>
    <recommendedName>
        <fullName evidence="6">SdiA-regulated family protein</fullName>
    </recommendedName>
</protein>
<accession>A0A2W1N0N0</accession>
<dbReference type="InterPro" id="IPR009722">
    <property type="entry name" value="YjiK/CarP"/>
</dbReference>
<evidence type="ECO:0000256" key="1">
    <source>
        <dbReference type="ARBA" id="ARBA00004236"/>
    </source>
</evidence>
<keyword evidence="2" id="KW-1003">Cell membrane</keyword>
<dbReference type="Proteomes" id="UP000249248">
    <property type="component" value="Unassembled WGS sequence"/>
</dbReference>
<keyword evidence="3" id="KW-0472">Membrane</keyword>
<comment type="caution">
    <text evidence="4">The sequence shown here is derived from an EMBL/GenBank/DDBJ whole genome shotgun (WGS) entry which is preliminary data.</text>
</comment>
<dbReference type="InterPro" id="IPR011044">
    <property type="entry name" value="Quino_amine_DH_bsu"/>
</dbReference>
<dbReference type="SUPFAM" id="SSF50969">
    <property type="entry name" value="YVTN repeat-like/Quinoprotein amine dehydrogenase"/>
    <property type="match status" value="1"/>
</dbReference>
<dbReference type="OrthoDB" id="5292493at2"/>
<evidence type="ECO:0000313" key="5">
    <source>
        <dbReference type="Proteomes" id="UP000249248"/>
    </source>
</evidence>
<sequence>MKKIIISLVGLFTIFIFGMSFIQKSNPLQEYNLNAPSQTYNLPKILEEVSGLTDLNKDEIACIQDELGIVFIFNLKSNKITKEINFGEPADYEGISHINNSIYILRSDGDIIKIEDYTARKIKTNLIKTGISNKDNEGLCFDPKTGLMLIGSKSKQTHKKGLGDLRTIHGYHLDNKKMMDEPILTIKIKDVVAYALKHDIEIPTKSKKGKTSHKVKLGISGVAIHPINHHYYVLSAVDQLLLIIDRSGDIIYMTHLPEKIFPQAEGITFLENGDMYISNEGKDKPPTLFLFKPNKFQED</sequence>
<organism evidence="4 5">
    <name type="scientific">Putridiphycobacter roseus</name>
    <dbReference type="NCBI Taxonomy" id="2219161"/>
    <lineage>
        <taxon>Bacteria</taxon>
        <taxon>Pseudomonadati</taxon>
        <taxon>Bacteroidota</taxon>
        <taxon>Flavobacteriia</taxon>
        <taxon>Flavobacteriales</taxon>
        <taxon>Crocinitomicaceae</taxon>
        <taxon>Putridiphycobacter</taxon>
    </lineage>
</organism>
<evidence type="ECO:0000313" key="4">
    <source>
        <dbReference type="EMBL" id="PZE17797.1"/>
    </source>
</evidence>
<dbReference type="Pfam" id="PF06977">
    <property type="entry name" value="SdiA-regulated"/>
    <property type="match status" value="1"/>
</dbReference>
<evidence type="ECO:0008006" key="6">
    <source>
        <dbReference type="Google" id="ProtNLM"/>
    </source>
</evidence>
<gene>
    <name evidence="4" type="ORF">DNU06_04035</name>
</gene>
<dbReference type="AlphaFoldDB" id="A0A2W1N0N0"/>
<dbReference type="GO" id="GO:0005886">
    <property type="term" value="C:plasma membrane"/>
    <property type="evidence" value="ECO:0007669"/>
    <property type="project" value="UniProtKB-SubCell"/>
</dbReference>
<evidence type="ECO:0000256" key="3">
    <source>
        <dbReference type="ARBA" id="ARBA00023136"/>
    </source>
</evidence>
<proteinExistence type="predicted"/>
<name>A0A2W1N0N0_9FLAO</name>